<dbReference type="BioCyc" id="LACI272621:G1G49-1104-MONOMER"/>
<accession>Q5FK21</accession>
<evidence type="ECO:0000259" key="2">
    <source>
        <dbReference type="Pfam" id="PF12682"/>
    </source>
</evidence>
<keyword evidence="4" id="KW-1185">Reference proteome</keyword>
<feature type="domain" description="Flavodoxin-like" evidence="2">
    <location>
        <begin position="99"/>
        <end position="223"/>
    </location>
</feature>
<evidence type="ECO:0000256" key="1">
    <source>
        <dbReference type="SAM" id="MobiDB-lite"/>
    </source>
</evidence>
<protein>
    <submittedName>
        <fullName evidence="3">Putative exported</fullName>
    </submittedName>
</protein>
<dbReference type="KEGG" id="lac:LBA1109"/>
<dbReference type="OrthoDB" id="9806505at2"/>
<dbReference type="Proteomes" id="UP000006381">
    <property type="component" value="Chromosome"/>
</dbReference>
<dbReference type="Gene3D" id="3.40.50.360">
    <property type="match status" value="2"/>
</dbReference>
<dbReference type="GO" id="GO:0016651">
    <property type="term" value="F:oxidoreductase activity, acting on NAD(P)H"/>
    <property type="evidence" value="ECO:0007669"/>
    <property type="project" value="UniProtKB-ARBA"/>
</dbReference>
<gene>
    <name evidence="3" type="ordered locus">LBA1109</name>
</gene>
<reference evidence="3 4" key="1">
    <citation type="journal article" date="2005" name="Proc. Natl. Acad. Sci. U.S.A.">
        <title>Complete genome sequence of the probiotic lactic acid bacterium Lactobacillus acidophilus NCFM.</title>
        <authorList>
            <person name="Altermann E."/>
            <person name="Russell W.M."/>
            <person name="Azcarate-Peril M.A."/>
            <person name="Barrangou R."/>
            <person name="Buck B.L."/>
            <person name="McAuliffe O."/>
            <person name="Souther N."/>
            <person name="Dobson A."/>
            <person name="Duong T."/>
            <person name="Callanan M."/>
            <person name="Lick S."/>
            <person name="Hamrick A."/>
            <person name="Cano R."/>
            <person name="Klaenhammer T.R."/>
        </authorList>
    </citation>
    <scope>NUCLEOTIDE SEQUENCE [LARGE SCALE GENOMIC DNA]</scope>
    <source>
        <strain evidence="4">ATCC 700396 / NCK56 / N2 / NCFM</strain>
    </source>
</reference>
<dbReference type="STRING" id="272621.LBA1109"/>
<dbReference type="SUPFAM" id="SSF52218">
    <property type="entry name" value="Flavoproteins"/>
    <property type="match status" value="1"/>
</dbReference>
<name>Q5FK21_LACAC</name>
<dbReference type="PATRIC" id="fig|272621.13.peg.1056"/>
<dbReference type="eggNOG" id="COG0716">
    <property type="taxonomic scope" value="Bacteria"/>
</dbReference>
<dbReference type="PROSITE" id="PS00201">
    <property type="entry name" value="FLAVODOXIN"/>
    <property type="match status" value="1"/>
</dbReference>
<organism evidence="4">
    <name type="scientific">Lactobacillus acidophilus (strain ATCC 700396 / NCK56 / N2 / NCFM)</name>
    <dbReference type="NCBI Taxonomy" id="272621"/>
    <lineage>
        <taxon>Bacteria</taxon>
        <taxon>Bacillati</taxon>
        <taxon>Bacillota</taxon>
        <taxon>Bacilli</taxon>
        <taxon>Lactobacillales</taxon>
        <taxon>Lactobacillaceae</taxon>
        <taxon>Lactobacillus</taxon>
    </lineage>
</organism>
<dbReference type="InterPro" id="IPR029039">
    <property type="entry name" value="Flavoprotein-like_sf"/>
</dbReference>
<proteinExistence type="predicted"/>
<dbReference type="GO" id="GO:0009055">
    <property type="term" value="F:electron transfer activity"/>
    <property type="evidence" value="ECO:0007669"/>
    <property type="project" value="InterPro"/>
</dbReference>
<sequence length="254" mass="28993">MIIHTLFERYNFKGKTITPFTTSAESPMSSSMPVIGRLAKKDKAKLTKGYRYTTNSGLHNFLVNIGAVKRSKKAKSSKAPTQSRISATNVTTPNPTDSKSLVVYFSMSGQTQRVAEEIQRLTNANIFRIQASDPYPTTYDGYAQRGDNERRNNIHPAIRGTIPNWNQYLTIYVGFPTWRQQPPIIIHTLFDNYSFRGKTIVPFTTSMETPMSSSMPYIRKMAKSKNAKRVINGFRYDNNNAELISYLRRNKLIR</sequence>
<dbReference type="PANTHER" id="PTHR39201">
    <property type="entry name" value="EXPORTED PROTEIN-RELATED"/>
    <property type="match status" value="1"/>
</dbReference>
<dbReference type="InterPro" id="IPR001226">
    <property type="entry name" value="Flavodoxin_CS"/>
</dbReference>
<feature type="region of interest" description="Disordered" evidence="1">
    <location>
        <begin position="72"/>
        <end position="93"/>
    </location>
</feature>
<dbReference type="PANTHER" id="PTHR39201:SF1">
    <property type="entry name" value="FLAVODOXIN-LIKE DOMAIN-CONTAINING PROTEIN"/>
    <property type="match status" value="1"/>
</dbReference>
<evidence type="ECO:0000313" key="3">
    <source>
        <dbReference type="EMBL" id="AAV42953.1"/>
    </source>
</evidence>
<evidence type="ECO:0000313" key="4">
    <source>
        <dbReference type="Proteomes" id="UP000006381"/>
    </source>
</evidence>
<dbReference type="InterPro" id="IPR008254">
    <property type="entry name" value="Flavodoxin/NO_synth"/>
</dbReference>
<dbReference type="Pfam" id="PF12682">
    <property type="entry name" value="Flavodoxin_4"/>
    <property type="match status" value="1"/>
</dbReference>
<dbReference type="HOGENOM" id="CLU_1093210_0_0_9"/>
<dbReference type="AlphaFoldDB" id="Q5FK21"/>
<feature type="compositionally biased region" description="Polar residues" evidence="1">
    <location>
        <begin position="80"/>
        <end position="93"/>
    </location>
</feature>
<dbReference type="EMBL" id="CP000033">
    <property type="protein sequence ID" value="AAV42953.1"/>
    <property type="molecule type" value="Genomic_DNA"/>
</dbReference>
<dbReference type="GO" id="GO:0010181">
    <property type="term" value="F:FMN binding"/>
    <property type="evidence" value="ECO:0007669"/>
    <property type="project" value="InterPro"/>
</dbReference>